<dbReference type="AlphaFoldDB" id="A0AAE0HQ67"/>
<evidence type="ECO:0000313" key="2">
    <source>
        <dbReference type="EMBL" id="KAK3300683.1"/>
    </source>
</evidence>
<name>A0AAE0HQ67_9PEZI</name>
<organism evidence="2 3">
    <name type="scientific">Chaetomium fimeti</name>
    <dbReference type="NCBI Taxonomy" id="1854472"/>
    <lineage>
        <taxon>Eukaryota</taxon>
        <taxon>Fungi</taxon>
        <taxon>Dikarya</taxon>
        <taxon>Ascomycota</taxon>
        <taxon>Pezizomycotina</taxon>
        <taxon>Sordariomycetes</taxon>
        <taxon>Sordariomycetidae</taxon>
        <taxon>Sordariales</taxon>
        <taxon>Chaetomiaceae</taxon>
        <taxon>Chaetomium</taxon>
    </lineage>
</organism>
<gene>
    <name evidence="2" type="ORF">B0H64DRAFT_20790</name>
</gene>
<proteinExistence type="predicted"/>
<dbReference type="EMBL" id="JAUEPN010000001">
    <property type="protein sequence ID" value="KAK3300683.1"/>
    <property type="molecule type" value="Genomic_DNA"/>
</dbReference>
<dbReference type="GeneID" id="87836320"/>
<evidence type="ECO:0000256" key="1">
    <source>
        <dbReference type="SAM" id="MobiDB-lite"/>
    </source>
</evidence>
<feature type="non-terminal residue" evidence="2">
    <location>
        <position position="107"/>
    </location>
</feature>
<protein>
    <submittedName>
        <fullName evidence="2">Uncharacterized protein</fullName>
    </submittedName>
</protein>
<comment type="caution">
    <text evidence="2">The sequence shown here is derived from an EMBL/GenBank/DDBJ whole genome shotgun (WGS) entry which is preliminary data.</text>
</comment>
<evidence type="ECO:0000313" key="3">
    <source>
        <dbReference type="Proteomes" id="UP001278766"/>
    </source>
</evidence>
<dbReference type="Proteomes" id="UP001278766">
    <property type="component" value="Unassembled WGS sequence"/>
</dbReference>
<sequence length="107" mass="11776">TTHAHHQFSSQLPQRDFHSNHINQPRRNIADSINNVNMPTKDSEKPTATTVQAAVAMDVEANTATETTSSSHRQMCEGAYLCECCLCICGAPVDYPGDVCHVCSKYH</sequence>
<feature type="region of interest" description="Disordered" evidence="1">
    <location>
        <begin position="1"/>
        <end position="48"/>
    </location>
</feature>
<reference evidence="2" key="2">
    <citation type="submission" date="2023-06" db="EMBL/GenBank/DDBJ databases">
        <authorList>
            <consortium name="Lawrence Berkeley National Laboratory"/>
            <person name="Haridas S."/>
            <person name="Hensen N."/>
            <person name="Bonometti L."/>
            <person name="Westerberg I."/>
            <person name="Brannstrom I.O."/>
            <person name="Guillou S."/>
            <person name="Cros-Aarteil S."/>
            <person name="Calhoun S."/>
            <person name="Kuo A."/>
            <person name="Mondo S."/>
            <person name="Pangilinan J."/>
            <person name="Riley R."/>
            <person name="Labutti K."/>
            <person name="Andreopoulos B."/>
            <person name="Lipzen A."/>
            <person name="Chen C."/>
            <person name="Yanf M."/>
            <person name="Daum C."/>
            <person name="Ng V."/>
            <person name="Clum A."/>
            <person name="Steindorff A."/>
            <person name="Ohm R."/>
            <person name="Martin F."/>
            <person name="Silar P."/>
            <person name="Natvig D."/>
            <person name="Lalanne C."/>
            <person name="Gautier V."/>
            <person name="Ament-Velasquez S.L."/>
            <person name="Kruys A."/>
            <person name="Hutchinson M.I."/>
            <person name="Powell A.J."/>
            <person name="Barry K."/>
            <person name="Miller A.N."/>
            <person name="Grigoriev I.V."/>
            <person name="Debuchy R."/>
            <person name="Gladieux P."/>
            <person name="Thoren M.H."/>
            <person name="Johannesson H."/>
        </authorList>
    </citation>
    <scope>NUCLEOTIDE SEQUENCE</scope>
    <source>
        <strain evidence="2">CBS 168.71</strain>
    </source>
</reference>
<accession>A0AAE0HQ67</accession>
<keyword evidence="3" id="KW-1185">Reference proteome</keyword>
<reference evidence="2" key="1">
    <citation type="journal article" date="2023" name="Mol. Phylogenet. Evol.">
        <title>Genome-scale phylogeny and comparative genomics of the fungal order Sordariales.</title>
        <authorList>
            <person name="Hensen N."/>
            <person name="Bonometti L."/>
            <person name="Westerberg I."/>
            <person name="Brannstrom I.O."/>
            <person name="Guillou S."/>
            <person name="Cros-Aarteil S."/>
            <person name="Calhoun S."/>
            <person name="Haridas S."/>
            <person name="Kuo A."/>
            <person name="Mondo S."/>
            <person name="Pangilinan J."/>
            <person name="Riley R."/>
            <person name="LaButti K."/>
            <person name="Andreopoulos B."/>
            <person name="Lipzen A."/>
            <person name="Chen C."/>
            <person name="Yan M."/>
            <person name="Daum C."/>
            <person name="Ng V."/>
            <person name="Clum A."/>
            <person name="Steindorff A."/>
            <person name="Ohm R.A."/>
            <person name="Martin F."/>
            <person name="Silar P."/>
            <person name="Natvig D.O."/>
            <person name="Lalanne C."/>
            <person name="Gautier V."/>
            <person name="Ament-Velasquez S.L."/>
            <person name="Kruys A."/>
            <person name="Hutchinson M.I."/>
            <person name="Powell A.J."/>
            <person name="Barry K."/>
            <person name="Miller A.N."/>
            <person name="Grigoriev I.V."/>
            <person name="Debuchy R."/>
            <person name="Gladieux P."/>
            <person name="Hiltunen Thoren M."/>
            <person name="Johannesson H."/>
        </authorList>
    </citation>
    <scope>NUCLEOTIDE SEQUENCE</scope>
    <source>
        <strain evidence="2">CBS 168.71</strain>
    </source>
</reference>
<dbReference type="RefSeq" id="XP_062664197.1">
    <property type="nucleotide sequence ID" value="XM_062799372.1"/>
</dbReference>
<feature type="compositionally biased region" description="Polar residues" evidence="1">
    <location>
        <begin position="20"/>
        <end position="48"/>
    </location>
</feature>